<dbReference type="InterPro" id="IPR020843">
    <property type="entry name" value="ER"/>
</dbReference>
<feature type="region of interest" description="Disordered" evidence="1">
    <location>
        <begin position="1"/>
        <end position="20"/>
    </location>
</feature>
<dbReference type="EMBL" id="BAAAUV010000010">
    <property type="protein sequence ID" value="GAA3219518.1"/>
    <property type="molecule type" value="Genomic_DNA"/>
</dbReference>
<dbReference type="RefSeq" id="WP_344831241.1">
    <property type="nucleotide sequence ID" value="NZ_BAAAUV010000010.1"/>
</dbReference>
<evidence type="ECO:0000259" key="2">
    <source>
        <dbReference type="SMART" id="SM00829"/>
    </source>
</evidence>
<dbReference type="InterPro" id="IPR036291">
    <property type="entry name" value="NAD(P)-bd_dom_sf"/>
</dbReference>
<dbReference type="InterPro" id="IPR011032">
    <property type="entry name" value="GroES-like_sf"/>
</dbReference>
<evidence type="ECO:0000313" key="4">
    <source>
        <dbReference type="Proteomes" id="UP001501237"/>
    </source>
</evidence>
<accession>A0ABP6QCE6</accession>
<dbReference type="Proteomes" id="UP001501237">
    <property type="component" value="Unassembled WGS sequence"/>
</dbReference>
<proteinExistence type="predicted"/>
<dbReference type="SMART" id="SM00829">
    <property type="entry name" value="PKS_ER"/>
    <property type="match status" value="1"/>
</dbReference>
<dbReference type="Pfam" id="PF08240">
    <property type="entry name" value="ADH_N"/>
    <property type="match status" value="1"/>
</dbReference>
<keyword evidence="4" id="KW-1185">Reference proteome</keyword>
<evidence type="ECO:0000313" key="3">
    <source>
        <dbReference type="EMBL" id="GAA3219518.1"/>
    </source>
</evidence>
<organism evidence="3 4">
    <name type="scientific">Actinocorallia longicatena</name>
    <dbReference type="NCBI Taxonomy" id="111803"/>
    <lineage>
        <taxon>Bacteria</taxon>
        <taxon>Bacillati</taxon>
        <taxon>Actinomycetota</taxon>
        <taxon>Actinomycetes</taxon>
        <taxon>Streptosporangiales</taxon>
        <taxon>Thermomonosporaceae</taxon>
        <taxon>Actinocorallia</taxon>
    </lineage>
</organism>
<dbReference type="InterPro" id="IPR052585">
    <property type="entry name" value="Lipid_raft_assoc_Zn_ADH"/>
</dbReference>
<name>A0ABP6QCE6_9ACTN</name>
<dbReference type="SUPFAM" id="SSF51735">
    <property type="entry name" value="NAD(P)-binding Rossmann-fold domains"/>
    <property type="match status" value="1"/>
</dbReference>
<dbReference type="PANTHER" id="PTHR43482">
    <property type="entry name" value="PROTEIN AST1-RELATED"/>
    <property type="match status" value="1"/>
</dbReference>
<sequence>MYALISRSGDPTPRVERIDPPLLSPGEVRVTVAAAGFTLYDAVAAADHGLLGLPDVVGLGFDFAGTVIETGDDVKEFAAGDRVAGLHGGVTSKSRAHASEVVVPVDALAAVPEGLALEGAAAVTLSALAARQALDLLGDERGSLLVTGGAGGVGGWAVSLGTRDGWTVDALVRPGTEHLALAAGAVATPADPPPGSYDAVIDAADLQGTALAAVRDGGRYIGFKPGRPLETERGIIATAVLTKPDGQSLAGLLALAADGLAPVRIAATRPLSEAAGLYTAALAAPGSDGRWLLLP</sequence>
<evidence type="ECO:0000256" key="1">
    <source>
        <dbReference type="SAM" id="MobiDB-lite"/>
    </source>
</evidence>
<dbReference type="InterPro" id="IPR013154">
    <property type="entry name" value="ADH-like_N"/>
</dbReference>
<feature type="domain" description="Enoyl reductase (ER)" evidence="2">
    <location>
        <begin position="9"/>
        <end position="293"/>
    </location>
</feature>
<dbReference type="SUPFAM" id="SSF50129">
    <property type="entry name" value="GroES-like"/>
    <property type="match status" value="1"/>
</dbReference>
<dbReference type="Gene3D" id="3.40.50.720">
    <property type="entry name" value="NAD(P)-binding Rossmann-like Domain"/>
    <property type="match status" value="1"/>
</dbReference>
<comment type="caution">
    <text evidence="3">The sequence shown here is derived from an EMBL/GenBank/DDBJ whole genome shotgun (WGS) entry which is preliminary data.</text>
</comment>
<gene>
    <name evidence="3" type="ORF">GCM10010468_43610</name>
</gene>
<dbReference type="PANTHER" id="PTHR43482:SF1">
    <property type="entry name" value="PROTEIN AST1-RELATED"/>
    <property type="match status" value="1"/>
</dbReference>
<dbReference type="Gene3D" id="3.90.180.10">
    <property type="entry name" value="Medium-chain alcohol dehydrogenases, catalytic domain"/>
    <property type="match status" value="1"/>
</dbReference>
<protein>
    <submittedName>
        <fullName evidence="3">NADP-dependent oxidoreductase</fullName>
    </submittedName>
</protein>
<reference evidence="4" key="1">
    <citation type="journal article" date="2019" name="Int. J. Syst. Evol. Microbiol.">
        <title>The Global Catalogue of Microorganisms (GCM) 10K type strain sequencing project: providing services to taxonomists for standard genome sequencing and annotation.</title>
        <authorList>
            <consortium name="The Broad Institute Genomics Platform"/>
            <consortium name="The Broad Institute Genome Sequencing Center for Infectious Disease"/>
            <person name="Wu L."/>
            <person name="Ma J."/>
        </authorList>
    </citation>
    <scope>NUCLEOTIDE SEQUENCE [LARGE SCALE GENOMIC DNA]</scope>
    <source>
        <strain evidence="4">JCM 9377</strain>
    </source>
</reference>